<dbReference type="AlphaFoldDB" id="A0AA41W4S1"/>
<keyword evidence="1" id="KW-0175">Coiled coil</keyword>
<accession>A0AA41W4S1</accession>
<evidence type="ECO:0000256" key="1">
    <source>
        <dbReference type="SAM" id="Coils"/>
    </source>
</evidence>
<proteinExistence type="predicted"/>
<organism evidence="2 3">
    <name type="scientific">Echinimonas agarilytica</name>
    <dbReference type="NCBI Taxonomy" id="1215918"/>
    <lineage>
        <taxon>Bacteria</taxon>
        <taxon>Pseudomonadati</taxon>
        <taxon>Pseudomonadota</taxon>
        <taxon>Gammaproteobacteria</taxon>
        <taxon>Alteromonadales</taxon>
        <taxon>Echinimonadaceae</taxon>
        <taxon>Echinimonas</taxon>
    </lineage>
</organism>
<gene>
    <name evidence="2" type="ORF">NAF29_03030</name>
</gene>
<evidence type="ECO:0000313" key="2">
    <source>
        <dbReference type="EMBL" id="MCM2678644.1"/>
    </source>
</evidence>
<keyword evidence="3" id="KW-1185">Reference proteome</keyword>
<dbReference type="InterPro" id="IPR046703">
    <property type="entry name" value="DUF6776"/>
</dbReference>
<protein>
    <submittedName>
        <fullName evidence="2">Uncharacterized protein</fullName>
    </submittedName>
</protein>
<dbReference type="RefSeq" id="WP_251260005.1">
    <property type="nucleotide sequence ID" value="NZ_JAMQGP010000001.1"/>
</dbReference>
<sequence>MLGFFAGRLFYGHHEAYRHFAEQQMQLARMQLEEWREVSGSKDVALNMANAELSWTQTEVARLTAENQELKEDLKLYRKVFSDRSFGDSLIIDSLRLSDTYGSGVYRFRVTLIQPDRFGRMAEGQISFSLQGFRSGIPAELNNWELMTVTDNSALQFNFRYLQTIEGLLQIPEDFEAERLEVLAVLEVKNRKTERVSQSYNWNSTLRAGF</sequence>
<feature type="coiled-coil region" evidence="1">
    <location>
        <begin position="18"/>
        <end position="80"/>
    </location>
</feature>
<dbReference type="Proteomes" id="UP001165393">
    <property type="component" value="Unassembled WGS sequence"/>
</dbReference>
<dbReference type="EMBL" id="JAMQGP010000001">
    <property type="protein sequence ID" value="MCM2678644.1"/>
    <property type="molecule type" value="Genomic_DNA"/>
</dbReference>
<evidence type="ECO:0000313" key="3">
    <source>
        <dbReference type="Proteomes" id="UP001165393"/>
    </source>
</evidence>
<comment type="caution">
    <text evidence="2">The sequence shown here is derived from an EMBL/GenBank/DDBJ whole genome shotgun (WGS) entry which is preliminary data.</text>
</comment>
<name>A0AA41W4S1_9GAMM</name>
<reference evidence="2 3" key="1">
    <citation type="journal article" date="2013" name="Antonie Van Leeuwenhoek">
        <title>Echinimonas agarilytica gen. nov., sp. nov., a new gammaproteobacterium isolated from the sea urchin Strongylocentrotus intermedius.</title>
        <authorList>
            <person name="Nedashkovskaya O.I."/>
            <person name="Stenkova A.M."/>
            <person name="Zhukova N.V."/>
            <person name="Van Trappen S."/>
            <person name="Lee J.S."/>
            <person name="Kim S.B."/>
        </authorList>
    </citation>
    <scope>NUCLEOTIDE SEQUENCE [LARGE SCALE GENOMIC DNA]</scope>
    <source>
        <strain evidence="2 3">KMM 6351</strain>
    </source>
</reference>
<dbReference type="Pfam" id="PF20567">
    <property type="entry name" value="DUF6776"/>
    <property type="match status" value="1"/>
</dbReference>